<dbReference type="InterPro" id="IPR027461">
    <property type="entry name" value="Carboxypeptidase_A_C_sf"/>
</dbReference>
<evidence type="ECO:0000313" key="5">
    <source>
        <dbReference type="EMBL" id="VDG28186.1"/>
    </source>
</evidence>
<dbReference type="Gene3D" id="3.50.30.60">
    <property type="entry name" value="LD-carboxypeptidase A C-terminal domain-like"/>
    <property type="match status" value="1"/>
</dbReference>
<sequence>MQKPARLKRGDQVAIVSLSSGILGEPSSQHQLVRGVHRLMALGLQPVIMPYTLRGLTYLKQHPEARAADLKAAFLDPQIKGIVAAIGGDDTYRLAPYLLDDPEFVQAVQQHPKLVTGFSDTTINHLMFYRLGLQTFYGPNFLNDLAELEGNMLPYTAQTWAHYFQNPATTAIVSSEAWYEERTEFSVAALNQPRVCHAEQYHYEVLRGQGQVTGRLLGGCIDSFDDLLTTNRYPDEATIAKKYQLVPPASDWQDKILFIETSNECPTPEKFAGMLAQLKRVGILGAVVAIVMGKPQDEQYYDAYKPLLLAATKPFQTAILYNANFGHAYPRTALPYGAIATIDFDAASFSIQEPFFKGTVTADD</sequence>
<dbReference type="InterPro" id="IPR003507">
    <property type="entry name" value="S66_fam"/>
</dbReference>
<dbReference type="Pfam" id="PF17676">
    <property type="entry name" value="Peptidase_S66C"/>
    <property type="match status" value="1"/>
</dbReference>
<dbReference type="Gene3D" id="3.40.50.10740">
    <property type="entry name" value="Class I glutamine amidotransferase-like"/>
    <property type="match status" value="1"/>
</dbReference>
<accession>A0A660DY64</accession>
<dbReference type="InterPro" id="IPR040921">
    <property type="entry name" value="Peptidase_S66C"/>
</dbReference>
<dbReference type="PIRSF" id="PIRSF028757">
    <property type="entry name" value="LD-carboxypeptidase"/>
    <property type="match status" value="1"/>
</dbReference>
<dbReference type="SUPFAM" id="SSF141986">
    <property type="entry name" value="LD-carboxypeptidase A C-terminal domain-like"/>
    <property type="match status" value="1"/>
</dbReference>
<feature type="domain" description="LD-carboxypeptidase N-terminal" evidence="3">
    <location>
        <begin position="13"/>
        <end position="138"/>
    </location>
</feature>
<keyword evidence="5" id="KW-0121">Carboxypeptidase</keyword>
<comment type="similarity">
    <text evidence="1">Belongs to the peptidase S66 family.</text>
</comment>
<evidence type="ECO:0000259" key="3">
    <source>
        <dbReference type="Pfam" id="PF02016"/>
    </source>
</evidence>
<dbReference type="PANTHER" id="PTHR30237">
    <property type="entry name" value="MURAMOYLTETRAPEPTIDE CARBOXYPEPTIDASE"/>
    <property type="match status" value="1"/>
</dbReference>
<dbReference type="RefSeq" id="WP_130847349.1">
    <property type="nucleotide sequence ID" value="NZ_UYIE01000119.1"/>
</dbReference>
<protein>
    <submittedName>
        <fullName evidence="5">Carboxypeptidase [Lactobacillus koreensis]</fullName>
    </submittedName>
</protein>
<evidence type="ECO:0000256" key="1">
    <source>
        <dbReference type="ARBA" id="ARBA00010233"/>
    </source>
</evidence>
<dbReference type="PANTHER" id="PTHR30237:SF4">
    <property type="entry name" value="LD-CARBOXYPEPTIDASE C-TERMINAL DOMAIN-CONTAINING PROTEIN"/>
    <property type="match status" value="1"/>
</dbReference>
<dbReference type="GO" id="GO:0004180">
    <property type="term" value="F:carboxypeptidase activity"/>
    <property type="evidence" value="ECO:0007669"/>
    <property type="project" value="UniProtKB-KW"/>
</dbReference>
<dbReference type="EMBL" id="UYIG01000101">
    <property type="protein sequence ID" value="VDG28186.1"/>
    <property type="molecule type" value="Genomic_DNA"/>
</dbReference>
<dbReference type="Proteomes" id="UP000289996">
    <property type="component" value="Unassembled WGS sequence"/>
</dbReference>
<name>A0A660DY64_9LACO</name>
<organism evidence="5 6">
    <name type="scientific">Lactiplantibacillus mudanjiangensis</name>
    <dbReference type="NCBI Taxonomy" id="1296538"/>
    <lineage>
        <taxon>Bacteria</taxon>
        <taxon>Bacillati</taxon>
        <taxon>Bacillota</taxon>
        <taxon>Bacilli</taxon>
        <taxon>Lactobacillales</taxon>
        <taxon>Lactobacillaceae</taxon>
        <taxon>Lactiplantibacillus</taxon>
    </lineage>
</organism>
<evidence type="ECO:0000313" key="6">
    <source>
        <dbReference type="Proteomes" id="UP000289996"/>
    </source>
</evidence>
<feature type="domain" description="LD-carboxypeptidase C-terminal" evidence="4">
    <location>
        <begin position="213"/>
        <end position="342"/>
    </location>
</feature>
<reference evidence="5 6" key="1">
    <citation type="submission" date="2018-11" db="EMBL/GenBank/DDBJ databases">
        <authorList>
            <person name="Wuyts S."/>
        </authorList>
    </citation>
    <scope>NUCLEOTIDE SEQUENCE [LARGE SCALE GENOMIC DNA]</scope>
    <source>
        <strain evidence="5">Lactobacillus mudanjiangensis AMBF249</strain>
    </source>
</reference>
<evidence type="ECO:0000256" key="2">
    <source>
        <dbReference type="ARBA" id="ARBA00022801"/>
    </source>
</evidence>
<dbReference type="OrthoDB" id="9807329at2"/>
<dbReference type="SUPFAM" id="SSF52317">
    <property type="entry name" value="Class I glutamine amidotransferase-like"/>
    <property type="match status" value="1"/>
</dbReference>
<dbReference type="InterPro" id="IPR040449">
    <property type="entry name" value="Peptidase_S66_N"/>
</dbReference>
<keyword evidence="2" id="KW-0378">Hydrolase</keyword>
<keyword evidence="6" id="KW-1185">Reference proteome</keyword>
<keyword evidence="5" id="KW-0645">Protease</keyword>
<dbReference type="AlphaFoldDB" id="A0A660DY64"/>
<dbReference type="Pfam" id="PF02016">
    <property type="entry name" value="Peptidase_S66"/>
    <property type="match status" value="1"/>
</dbReference>
<dbReference type="InterPro" id="IPR029062">
    <property type="entry name" value="Class_I_gatase-like"/>
</dbReference>
<proteinExistence type="inferred from homology"/>
<gene>
    <name evidence="5" type="ORF">MUDAN_MDHGFNIF_02908</name>
</gene>
<evidence type="ECO:0000259" key="4">
    <source>
        <dbReference type="Pfam" id="PF17676"/>
    </source>
</evidence>
<dbReference type="InterPro" id="IPR027478">
    <property type="entry name" value="LdcA_N"/>
</dbReference>
<dbReference type="CDD" id="cd07062">
    <property type="entry name" value="Peptidase_S66_mccF_like"/>
    <property type="match status" value="1"/>
</dbReference>